<feature type="region of interest" description="Disordered" evidence="5">
    <location>
        <begin position="56"/>
        <end position="88"/>
    </location>
</feature>
<feature type="active site" evidence="3">
    <location>
        <position position="351"/>
    </location>
</feature>
<evidence type="ECO:0000256" key="1">
    <source>
        <dbReference type="ARBA" id="ARBA00007447"/>
    </source>
</evidence>
<comment type="caution">
    <text evidence="8">The sequence shown here is derived from an EMBL/GenBank/DDBJ whole genome shotgun (WGS) entry which is preliminary data.</text>
</comment>
<evidence type="ECO:0000313" key="9">
    <source>
        <dbReference type="Proteomes" id="UP001362999"/>
    </source>
</evidence>
<evidence type="ECO:0000256" key="6">
    <source>
        <dbReference type="SAM" id="SignalP"/>
    </source>
</evidence>
<dbReference type="PANTHER" id="PTHR47966">
    <property type="entry name" value="BETA-SITE APP-CLEAVING ENZYME, ISOFORM A-RELATED"/>
    <property type="match status" value="1"/>
</dbReference>
<feature type="domain" description="Peptidase A1" evidence="7">
    <location>
        <begin position="101"/>
        <end position="465"/>
    </location>
</feature>
<keyword evidence="2 4" id="KW-0064">Aspartyl protease</keyword>
<dbReference type="InterPro" id="IPR001461">
    <property type="entry name" value="Aspartic_peptidase_A1"/>
</dbReference>
<protein>
    <submittedName>
        <fullName evidence="8">Acid protease</fullName>
    </submittedName>
</protein>
<dbReference type="GO" id="GO:0000324">
    <property type="term" value="C:fungal-type vacuole"/>
    <property type="evidence" value="ECO:0007669"/>
    <property type="project" value="TreeGrafter"/>
</dbReference>
<keyword evidence="6" id="KW-0732">Signal</keyword>
<organism evidence="8 9">
    <name type="scientific">Favolaschia claudopus</name>
    <dbReference type="NCBI Taxonomy" id="2862362"/>
    <lineage>
        <taxon>Eukaryota</taxon>
        <taxon>Fungi</taxon>
        <taxon>Dikarya</taxon>
        <taxon>Basidiomycota</taxon>
        <taxon>Agaricomycotina</taxon>
        <taxon>Agaricomycetes</taxon>
        <taxon>Agaricomycetidae</taxon>
        <taxon>Agaricales</taxon>
        <taxon>Marasmiineae</taxon>
        <taxon>Mycenaceae</taxon>
        <taxon>Favolaschia</taxon>
    </lineage>
</organism>
<dbReference type="GO" id="GO:0006508">
    <property type="term" value="P:proteolysis"/>
    <property type="evidence" value="ECO:0007669"/>
    <property type="project" value="UniProtKB-KW"/>
</dbReference>
<dbReference type="Gene3D" id="2.40.70.10">
    <property type="entry name" value="Acid Proteases"/>
    <property type="match status" value="2"/>
</dbReference>
<dbReference type="InterPro" id="IPR021109">
    <property type="entry name" value="Peptidase_aspartic_dom_sf"/>
</dbReference>
<evidence type="ECO:0000256" key="2">
    <source>
        <dbReference type="ARBA" id="ARBA00022750"/>
    </source>
</evidence>
<evidence type="ECO:0000256" key="3">
    <source>
        <dbReference type="PIRSR" id="PIRSR601461-1"/>
    </source>
</evidence>
<accession>A0AAW0D317</accession>
<evidence type="ECO:0000256" key="4">
    <source>
        <dbReference type="RuleBase" id="RU000454"/>
    </source>
</evidence>
<reference evidence="8 9" key="1">
    <citation type="journal article" date="2024" name="J Genomics">
        <title>Draft genome sequencing and assembly of Favolaschia claudopus CIRM-BRFM 2984 isolated from oak limbs.</title>
        <authorList>
            <person name="Navarro D."/>
            <person name="Drula E."/>
            <person name="Chaduli D."/>
            <person name="Cazenave R."/>
            <person name="Ahrendt S."/>
            <person name="Wang J."/>
            <person name="Lipzen A."/>
            <person name="Daum C."/>
            <person name="Barry K."/>
            <person name="Grigoriev I.V."/>
            <person name="Favel A."/>
            <person name="Rosso M.N."/>
            <person name="Martin F."/>
        </authorList>
    </citation>
    <scope>NUCLEOTIDE SEQUENCE [LARGE SCALE GENOMIC DNA]</scope>
    <source>
        <strain evidence="8 9">CIRM-BRFM 2984</strain>
    </source>
</reference>
<dbReference type="CDD" id="cd05471">
    <property type="entry name" value="pepsin_like"/>
    <property type="match status" value="1"/>
</dbReference>
<dbReference type="PROSITE" id="PS00141">
    <property type="entry name" value="ASP_PROTEASE"/>
    <property type="match status" value="1"/>
</dbReference>
<sequence length="470" mass="49786">MGIRTLLLALTLPLFDLAHAEFHAIRHLSLAPRSQEAVALPPAEFNVAITAKTPRRASKRNALASLRRKPGKRSPGKRPLRLPGGGGSTVVVDGSDFDEEYLTNATVGGQHFSLIIDTGSSDTWVAHKNFNCFDIDGNPVSPQTCAFGTKGFDTAASKTFQLFPNVSFNITYGDGEFLSGPVGFDTVSIGGFSVAKQEIGVPTLTAWEGDGINTGLIGLAFPGLTSVFNTTDPTKASNANQLPYSPLFLSGVAQKKVKNPFFSIALDRGSFDQQENDPFDPNLGFLSFGGIAPVPVTNTAVTVPVEGYSTTTGIPSNAPGSEFFFYTVNVESFTFPGSKGVVTANNNTILDTGTTLNFVPDPVAAAYNAQFKPAAVLDPDFDLFVVECNATVPDFAVVIGGKSFTIDPRDQILPAGTDDNGTIICITGTQPGGPDVPEDIFILGDVFLHNVVSTYNPVAGEITLTERAKY</sequence>
<evidence type="ECO:0000313" key="8">
    <source>
        <dbReference type="EMBL" id="KAK7045280.1"/>
    </source>
</evidence>
<proteinExistence type="inferred from homology"/>
<dbReference type="PRINTS" id="PR00792">
    <property type="entry name" value="PEPSIN"/>
</dbReference>
<dbReference type="GO" id="GO:0004190">
    <property type="term" value="F:aspartic-type endopeptidase activity"/>
    <property type="evidence" value="ECO:0007669"/>
    <property type="project" value="UniProtKB-KW"/>
</dbReference>
<dbReference type="InterPro" id="IPR001969">
    <property type="entry name" value="Aspartic_peptidase_AS"/>
</dbReference>
<dbReference type="SUPFAM" id="SSF50630">
    <property type="entry name" value="Acid proteases"/>
    <property type="match status" value="1"/>
</dbReference>
<evidence type="ECO:0000259" key="7">
    <source>
        <dbReference type="PROSITE" id="PS51767"/>
    </source>
</evidence>
<gene>
    <name evidence="8" type="ORF">R3P38DRAFT_2508183</name>
</gene>
<keyword evidence="4" id="KW-0378">Hydrolase</keyword>
<keyword evidence="4 8" id="KW-0645">Protease</keyword>
<dbReference type="Pfam" id="PF00026">
    <property type="entry name" value="Asp"/>
    <property type="match status" value="1"/>
</dbReference>
<feature type="active site" evidence="3">
    <location>
        <position position="117"/>
    </location>
</feature>
<dbReference type="InterPro" id="IPR033121">
    <property type="entry name" value="PEPTIDASE_A1"/>
</dbReference>
<dbReference type="Proteomes" id="UP001362999">
    <property type="component" value="Unassembled WGS sequence"/>
</dbReference>
<dbReference type="InterPro" id="IPR034164">
    <property type="entry name" value="Pepsin-like_dom"/>
</dbReference>
<evidence type="ECO:0000256" key="5">
    <source>
        <dbReference type="SAM" id="MobiDB-lite"/>
    </source>
</evidence>
<keyword evidence="9" id="KW-1185">Reference proteome</keyword>
<name>A0AAW0D317_9AGAR</name>
<dbReference type="AlphaFoldDB" id="A0AAW0D317"/>
<feature type="chain" id="PRO_5043743357" evidence="6">
    <location>
        <begin position="21"/>
        <end position="470"/>
    </location>
</feature>
<comment type="similarity">
    <text evidence="1 4">Belongs to the peptidase A1 family.</text>
</comment>
<dbReference type="PANTHER" id="PTHR47966:SF47">
    <property type="entry name" value="ENDOPEPTIDASE, PUTATIVE (AFU_ORTHOLOGUE AFUA_3G01220)-RELATED"/>
    <property type="match status" value="1"/>
</dbReference>
<feature type="compositionally biased region" description="Basic residues" evidence="5">
    <location>
        <begin position="66"/>
        <end position="80"/>
    </location>
</feature>
<dbReference type="PROSITE" id="PS51767">
    <property type="entry name" value="PEPTIDASE_A1"/>
    <property type="match status" value="1"/>
</dbReference>
<dbReference type="EMBL" id="JAWWNJ010000011">
    <property type="protein sequence ID" value="KAK7045280.1"/>
    <property type="molecule type" value="Genomic_DNA"/>
</dbReference>
<feature type="signal peptide" evidence="6">
    <location>
        <begin position="1"/>
        <end position="20"/>
    </location>
</feature>